<dbReference type="GO" id="GO:0003677">
    <property type="term" value="F:DNA binding"/>
    <property type="evidence" value="ECO:0007669"/>
    <property type="project" value="InterPro"/>
</dbReference>
<accession>A0A9P0KKJ3</accession>
<comment type="subcellular location">
    <subcellularLocation>
        <location evidence="1">Nucleus</location>
    </subcellularLocation>
</comment>
<dbReference type="Pfam" id="PF02944">
    <property type="entry name" value="BESS"/>
    <property type="match status" value="1"/>
</dbReference>
<sequence>MVPASPPSSSVASPSVTPAPASNHHTASGPGQRPLNKPPPKKMKRKDQAVAELLNARQEDRGQFAHMFDKIGEVEDETDLFFKSISLTVKRMNQDVANELKTKIFSLVMQYESINRHRQDLQLTSSSGASYCSTPVPEPEPDGSDEVFISNAMGFTIDQF</sequence>
<dbReference type="EMBL" id="CAKOFQ010006867">
    <property type="protein sequence ID" value="CAH1977936.1"/>
    <property type="molecule type" value="Genomic_DNA"/>
</dbReference>
<dbReference type="PROSITE" id="PS51031">
    <property type="entry name" value="BESS"/>
    <property type="match status" value="1"/>
</dbReference>
<name>A0A9P0KKJ3_ACAOB</name>
<dbReference type="Proteomes" id="UP001152888">
    <property type="component" value="Unassembled WGS sequence"/>
</dbReference>
<proteinExistence type="predicted"/>
<dbReference type="AlphaFoldDB" id="A0A9P0KKJ3"/>
<keyword evidence="5" id="KW-1185">Reference proteome</keyword>
<dbReference type="GO" id="GO:0005634">
    <property type="term" value="C:nucleus"/>
    <property type="evidence" value="ECO:0007669"/>
    <property type="project" value="UniProtKB-SubCell"/>
</dbReference>
<gene>
    <name evidence="4" type="ORF">ACAOBT_LOCUS12968</name>
</gene>
<feature type="domain" description="BESS" evidence="3">
    <location>
        <begin position="75"/>
        <end position="114"/>
    </location>
</feature>
<evidence type="ECO:0000313" key="4">
    <source>
        <dbReference type="EMBL" id="CAH1977936.1"/>
    </source>
</evidence>
<dbReference type="InterPro" id="IPR004210">
    <property type="entry name" value="BESS_motif"/>
</dbReference>
<dbReference type="OrthoDB" id="6600747at2759"/>
<protein>
    <recommendedName>
        <fullName evidence="3">BESS domain-containing protein</fullName>
    </recommendedName>
</protein>
<evidence type="ECO:0000256" key="1">
    <source>
        <dbReference type="PROSITE-ProRule" id="PRU00371"/>
    </source>
</evidence>
<organism evidence="4 5">
    <name type="scientific">Acanthoscelides obtectus</name>
    <name type="common">Bean weevil</name>
    <name type="synonym">Bruchus obtectus</name>
    <dbReference type="NCBI Taxonomy" id="200917"/>
    <lineage>
        <taxon>Eukaryota</taxon>
        <taxon>Metazoa</taxon>
        <taxon>Ecdysozoa</taxon>
        <taxon>Arthropoda</taxon>
        <taxon>Hexapoda</taxon>
        <taxon>Insecta</taxon>
        <taxon>Pterygota</taxon>
        <taxon>Neoptera</taxon>
        <taxon>Endopterygota</taxon>
        <taxon>Coleoptera</taxon>
        <taxon>Polyphaga</taxon>
        <taxon>Cucujiformia</taxon>
        <taxon>Chrysomeloidea</taxon>
        <taxon>Chrysomelidae</taxon>
        <taxon>Bruchinae</taxon>
        <taxon>Bruchini</taxon>
        <taxon>Acanthoscelides</taxon>
    </lineage>
</organism>
<reference evidence="4" key="1">
    <citation type="submission" date="2022-03" db="EMBL/GenBank/DDBJ databases">
        <authorList>
            <person name="Sayadi A."/>
        </authorList>
    </citation>
    <scope>NUCLEOTIDE SEQUENCE</scope>
</reference>
<evidence type="ECO:0000259" key="3">
    <source>
        <dbReference type="PROSITE" id="PS51031"/>
    </source>
</evidence>
<feature type="compositionally biased region" description="Low complexity" evidence="2">
    <location>
        <begin position="7"/>
        <end position="22"/>
    </location>
</feature>
<evidence type="ECO:0000313" key="5">
    <source>
        <dbReference type="Proteomes" id="UP001152888"/>
    </source>
</evidence>
<evidence type="ECO:0000256" key="2">
    <source>
        <dbReference type="SAM" id="MobiDB-lite"/>
    </source>
</evidence>
<keyword evidence="1" id="KW-0539">Nucleus</keyword>
<comment type="caution">
    <text evidence="4">The sequence shown here is derived from an EMBL/GenBank/DDBJ whole genome shotgun (WGS) entry which is preliminary data.</text>
</comment>
<feature type="region of interest" description="Disordered" evidence="2">
    <location>
        <begin position="1"/>
        <end position="47"/>
    </location>
</feature>